<protein>
    <recommendedName>
        <fullName evidence="16">G-protein coupled receptors family 1 profile domain-containing protein</fullName>
    </recommendedName>
</protein>
<dbReference type="GeneTree" id="ENSGT01150000286935"/>
<dbReference type="Ensembl" id="ENSACAT00000047721.1">
    <property type="protein sequence ID" value="ENSACAP00000025422.1"/>
    <property type="gene ID" value="ENSACAG00000044729.1"/>
</dbReference>
<dbReference type="GO" id="GO:0008020">
    <property type="term" value="F:G protein-coupled photoreceptor activity"/>
    <property type="evidence" value="ECO:0000318"/>
    <property type="project" value="GO_Central"/>
</dbReference>
<reference evidence="17" key="2">
    <citation type="submission" date="2025-08" db="UniProtKB">
        <authorList>
            <consortium name="Ensembl"/>
        </authorList>
    </citation>
    <scope>IDENTIFICATION</scope>
</reference>
<comment type="similarity">
    <text evidence="14">Belongs to the G-protein coupled receptor 1 family.</text>
</comment>
<proteinExistence type="inferred from homology"/>
<evidence type="ECO:0000313" key="18">
    <source>
        <dbReference type="Proteomes" id="UP000001646"/>
    </source>
</evidence>
<evidence type="ECO:0000256" key="4">
    <source>
        <dbReference type="ARBA" id="ARBA00022692"/>
    </source>
</evidence>
<feature type="transmembrane region" description="Helical" evidence="15">
    <location>
        <begin position="45"/>
        <end position="72"/>
    </location>
</feature>
<dbReference type="FunFam" id="1.20.1070.10:FF:000197">
    <property type="entry name" value="Teleost multiple tissue opsin 2b"/>
    <property type="match status" value="1"/>
</dbReference>
<evidence type="ECO:0000256" key="12">
    <source>
        <dbReference type="ARBA" id="ARBA00023180"/>
    </source>
</evidence>
<gene>
    <name evidence="17" type="primary">LOC100556545</name>
</gene>
<keyword evidence="2" id="KW-0600">Photoreceptor protein</keyword>
<dbReference type="PANTHER" id="PTHR24240">
    <property type="entry name" value="OPSIN"/>
    <property type="match status" value="1"/>
</dbReference>
<dbReference type="Pfam" id="PF00001">
    <property type="entry name" value="7tm_1"/>
    <property type="match status" value="1"/>
</dbReference>
<dbReference type="GO" id="GO:0001750">
    <property type="term" value="C:photoreceptor outer segment"/>
    <property type="evidence" value="ECO:0000318"/>
    <property type="project" value="GO_Central"/>
</dbReference>
<keyword evidence="8 14" id="KW-0297">G-protein coupled receptor</keyword>
<dbReference type="InterPro" id="IPR050125">
    <property type="entry name" value="GPCR_opsins"/>
</dbReference>
<reference evidence="17" key="3">
    <citation type="submission" date="2025-09" db="UniProtKB">
        <authorList>
            <consortium name="Ensembl"/>
        </authorList>
    </citation>
    <scope>IDENTIFICATION</scope>
</reference>
<keyword evidence="12" id="KW-0325">Glycoprotein</keyword>
<keyword evidence="10" id="KW-1015">Disulfide bond</keyword>
<organism evidence="17 18">
    <name type="scientific">Anolis carolinensis</name>
    <name type="common">Green anole</name>
    <name type="synonym">American chameleon</name>
    <dbReference type="NCBI Taxonomy" id="28377"/>
    <lineage>
        <taxon>Eukaryota</taxon>
        <taxon>Metazoa</taxon>
        <taxon>Chordata</taxon>
        <taxon>Craniata</taxon>
        <taxon>Vertebrata</taxon>
        <taxon>Euteleostomi</taxon>
        <taxon>Lepidosauria</taxon>
        <taxon>Squamata</taxon>
        <taxon>Bifurcata</taxon>
        <taxon>Unidentata</taxon>
        <taxon>Episquamata</taxon>
        <taxon>Toxicofera</taxon>
        <taxon>Iguania</taxon>
        <taxon>Dactyloidae</taxon>
        <taxon>Anolis</taxon>
    </lineage>
</organism>
<keyword evidence="11 14" id="KW-0675">Receptor</keyword>
<evidence type="ECO:0000256" key="14">
    <source>
        <dbReference type="RuleBase" id="RU000688"/>
    </source>
</evidence>
<dbReference type="GO" id="GO:0007186">
    <property type="term" value="P:G protein-coupled receptor signaling pathway"/>
    <property type="evidence" value="ECO:0000318"/>
    <property type="project" value="GO_Central"/>
</dbReference>
<evidence type="ECO:0000256" key="5">
    <source>
        <dbReference type="ARBA" id="ARBA00022925"/>
    </source>
</evidence>
<dbReference type="AlphaFoldDB" id="A0A803SR32"/>
<evidence type="ECO:0000259" key="16">
    <source>
        <dbReference type="PROSITE" id="PS50262"/>
    </source>
</evidence>
<accession>A0A803SR32</accession>
<dbReference type="PROSITE" id="PS50262">
    <property type="entry name" value="G_PROTEIN_RECEP_F1_2"/>
    <property type="match status" value="1"/>
</dbReference>
<evidence type="ECO:0000256" key="2">
    <source>
        <dbReference type="ARBA" id="ARBA00022543"/>
    </source>
</evidence>
<dbReference type="InterPro" id="IPR027430">
    <property type="entry name" value="Retinal_BS"/>
</dbReference>
<evidence type="ECO:0000256" key="9">
    <source>
        <dbReference type="ARBA" id="ARBA00023136"/>
    </source>
</evidence>
<keyword evidence="4 14" id="KW-0812">Transmembrane</keyword>
<keyword evidence="3" id="KW-0716">Sensory transduction</keyword>
<dbReference type="PRINTS" id="PR00237">
    <property type="entry name" value="GPCRRHODOPSN"/>
</dbReference>
<evidence type="ECO:0000256" key="8">
    <source>
        <dbReference type="ARBA" id="ARBA00023040"/>
    </source>
</evidence>
<dbReference type="InterPro" id="IPR017452">
    <property type="entry name" value="GPCR_Rhodpsn_7TM"/>
</dbReference>
<keyword evidence="7" id="KW-0157">Chromophore</keyword>
<evidence type="ECO:0000256" key="10">
    <source>
        <dbReference type="ARBA" id="ARBA00023157"/>
    </source>
</evidence>
<dbReference type="InParanoid" id="A0A803SR32"/>
<name>A0A803SR32_ANOCA</name>
<keyword evidence="13 14" id="KW-0807">Transducer</keyword>
<evidence type="ECO:0000256" key="11">
    <source>
        <dbReference type="ARBA" id="ARBA00023170"/>
    </source>
</evidence>
<evidence type="ECO:0000256" key="1">
    <source>
        <dbReference type="ARBA" id="ARBA00004141"/>
    </source>
</evidence>
<evidence type="ECO:0000256" key="3">
    <source>
        <dbReference type="ARBA" id="ARBA00022606"/>
    </source>
</evidence>
<dbReference type="GO" id="GO:0005886">
    <property type="term" value="C:plasma membrane"/>
    <property type="evidence" value="ECO:0000318"/>
    <property type="project" value="GO_Central"/>
</dbReference>
<feature type="transmembrane region" description="Helical" evidence="15">
    <location>
        <begin position="84"/>
        <end position="105"/>
    </location>
</feature>
<evidence type="ECO:0000256" key="15">
    <source>
        <dbReference type="SAM" id="Phobius"/>
    </source>
</evidence>
<dbReference type="Proteomes" id="UP000001646">
    <property type="component" value="Unplaced"/>
</dbReference>
<dbReference type="PROSITE" id="PS00238">
    <property type="entry name" value="OPSIN"/>
    <property type="match status" value="1"/>
</dbReference>
<evidence type="ECO:0000313" key="17">
    <source>
        <dbReference type="Ensembl" id="ENSACAP00000025422.1"/>
    </source>
</evidence>
<comment type="subcellular location">
    <subcellularLocation>
        <location evidence="1">Membrane</location>
        <topology evidence="1">Multi-pass membrane protein</topology>
    </subcellularLocation>
</comment>
<sequence>MRLELAIQDLKLSNQSQDPGAKEGHLEVLLDCSLLACVAGSLGRIWHLAVAVSLGGILLLGGLNNLLVLLLFAKFPVIRTPLNLLLLNLSLSDLLACLLGTSFGFASSLRGRWLFGEAGCRWYGVANVLFGIVSLVSLSILSYERYMTVLRKPSKSMTSSYSRSFLCIGGTWLYSLSWTLPPLFIWSSFGPQKPGESCSVTWFPKTASNFSYIICLFIFCLIFPLVALTYCYGRILQIIRKQASRFPVKAVQRREQRILFMVVTMVTCYFLCWVPYGIVVLITVFGKPGTVTPLISIVPSILAKASTIVNPILYVLLNKQVSTFAGCHHGPLSQL</sequence>
<reference evidence="17" key="1">
    <citation type="submission" date="2009-12" db="EMBL/GenBank/DDBJ databases">
        <title>The Genome Sequence of Anolis carolinensis (Green Anole Lizard).</title>
        <authorList>
            <consortium name="The Genome Sequencing Platform"/>
            <person name="Di Palma F."/>
            <person name="Alfoldi J."/>
            <person name="Heiman D."/>
            <person name="Young S."/>
            <person name="Grabherr M."/>
            <person name="Johnson J."/>
            <person name="Lander E.S."/>
            <person name="Lindblad-Toh K."/>
        </authorList>
    </citation>
    <scope>NUCLEOTIDE SEQUENCE [LARGE SCALE GENOMIC DNA]</scope>
    <source>
        <strain evidence="17">JBL SC #1</strain>
    </source>
</reference>
<keyword evidence="6 15" id="KW-1133">Transmembrane helix</keyword>
<dbReference type="GO" id="GO:0007602">
    <property type="term" value="P:phototransduction"/>
    <property type="evidence" value="ECO:0000318"/>
    <property type="project" value="GO_Central"/>
</dbReference>
<evidence type="ECO:0000256" key="7">
    <source>
        <dbReference type="ARBA" id="ARBA00022991"/>
    </source>
</evidence>
<dbReference type="GO" id="GO:0071482">
    <property type="term" value="P:cellular response to light stimulus"/>
    <property type="evidence" value="ECO:0000318"/>
    <property type="project" value="GO_Central"/>
</dbReference>
<feature type="domain" description="G-protein coupled receptors family 1 profile" evidence="16">
    <location>
        <begin position="64"/>
        <end position="314"/>
    </location>
</feature>
<keyword evidence="9 15" id="KW-0472">Membrane</keyword>
<dbReference type="PRINTS" id="PR01244">
    <property type="entry name" value="PEROPSIN"/>
</dbReference>
<feature type="transmembrane region" description="Helical" evidence="15">
    <location>
        <begin position="164"/>
        <end position="189"/>
    </location>
</feature>
<feature type="transmembrane region" description="Helical" evidence="15">
    <location>
        <begin position="125"/>
        <end position="143"/>
    </location>
</feature>
<feature type="transmembrane region" description="Helical" evidence="15">
    <location>
        <begin position="209"/>
        <end position="232"/>
    </location>
</feature>
<dbReference type="InterPro" id="IPR002962">
    <property type="entry name" value="Peropsin"/>
</dbReference>
<dbReference type="SUPFAM" id="SSF81321">
    <property type="entry name" value="Family A G protein-coupled receptor-like"/>
    <property type="match status" value="1"/>
</dbReference>
<dbReference type="PROSITE" id="PS00237">
    <property type="entry name" value="G_PROTEIN_RECEP_F1_1"/>
    <property type="match status" value="1"/>
</dbReference>
<dbReference type="InterPro" id="IPR000276">
    <property type="entry name" value="GPCR_Rhodpsn"/>
</dbReference>
<feature type="transmembrane region" description="Helical" evidence="15">
    <location>
        <begin position="297"/>
        <end position="317"/>
    </location>
</feature>
<dbReference type="GO" id="GO:0007601">
    <property type="term" value="P:visual perception"/>
    <property type="evidence" value="ECO:0007669"/>
    <property type="project" value="InterPro"/>
</dbReference>
<evidence type="ECO:0000256" key="13">
    <source>
        <dbReference type="ARBA" id="ARBA00023224"/>
    </source>
</evidence>
<dbReference type="Gene3D" id="1.20.1070.10">
    <property type="entry name" value="Rhodopsin 7-helix transmembrane proteins"/>
    <property type="match status" value="1"/>
</dbReference>
<evidence type="ECO:0000256" key="6">
    <source>
        <dbReference type="ARBA" id="ARBA00022989"/>
    </source>
</evidence>
<keyword evidence="18" id="KW-1185">Reference proteome</keyword>
<keyword evidence="5" id="KW-0681">Retinal protein</keyword>
<feature type="transmembrane region" description="Helical" evidence="15">
    <location>
        <begin position="258"/>
        <end position="285"/>
    </location>
</feature>